<accession>A0A1T5K532</accession>
<protein>
    <recommendedName>
        <fullName evidence="3">DUF4302 domain-containing protein</fullName>
    </recommendedName>
</protein>
<dbReference type="RefSeq" id="WP_079686341.1">
    <property type="nucleotide sequence ID" value="NZ_FUZU01000001.1"/>
</dbReference>
<dbReference type="EMBL" id="FUZU01000001">
    <property type="protein sequence ID" value="SKC58731.1"/>
    <property type="molecule type" value="Genomic_DNA"/>
</dbReference>
<evidence type="ECO:0008006" key="3">
    <source>
        <dbReference type="Google" id="ProtNLM"/>
    </source>
</evidence>
<dbReference type="OrthoDB" id="1150854at2"/>
<evidence type="ECO:0000313" key="1">
    <source>
        <dbReference type="EMBL" id="SKC58731.1"/>
    </source>
</evidence>
<dbReference type="Proteomes" id="UP000190961">
    <property type="component" value="Unassembled WGS sequence"/>
</dbReference>
<dbReference type="InterPro" id="IPR025396">
    <property type="entry name" value="DUF4302"/>
</dbReference>
<gene>
    <name evidence="1" type="ORF">SAMN05660236_1827</name>
</gene>
<dbReference type="PROSITE" id="PS51257">
    <property type="entry name" value="PROKAR_LIPOPROTEIN"/>
    <property type="match status" value="1"/>
</dbReference>
<keyword evidence="2" id="KW-1185">Reference proteome</keyword>
<sequence length="451" mass="49956">MKKLYILWILIIVLTSCKDDDINVFEETADERVAAAIQSLKDDLAAPANGWRLKYRPEDGGGSFYVLLKFDDENKVNIKTDLGSQDGEFYEQNLTYRIDSSLGLELIIENYSFFSFLFEQDQATYGAEFEFNYANKTPEGDLVFVSKTDLSNPTTLVFEEASATDANLLGKELSGNLNDMSDDLAIFSSSFKLTFETRDLLLFLALNESKRTIDIGSAAKKSNTASIQSIDFVSGYTIKGDSLILDTPLAGSFAGTSISLKSIAFSSFTNESIDICVDPITTHAYTGVTNANLPVTLETTLQNATGKLFATESDFYYAPLSFIIDNGVSAASAIQQDIQGAVEMDLFYNTQLNDGSRLYGLGFTIINSDNSQTFAYRKFTPVLEDNKITFNFDSQISTLGNPVTDADISKIDIYLDKLTEGDNTFVFKLITDRYEFNNPCTGWSFVFINAN</sequence>
<organism evidence="1 2">
    <name type="scientific">Ohtaekwangia koreensis</name>
    <dbReference type="NCBI Taxonomy" id="688867"/>
    <lineage>
        <taxon>Bacteria</taxon>
        <taxon>Pseudomonadati</taxon>
        <taxon>Bacteroidota</taxon>
        <taxon>Cytophagia</taxon>
        <taxon>Cytophagales</taxon>
        <taxon>Fulvivirgaceae</taxon>
        <taxon>Ohtaekwangia</taxon>
    </lineage>
</organism>
<name>A0A1T5K532_9BACT</name>
<dbReference type="STRING" id="688867.SAMN05660236_1827"/>
<reference evidence="1 2" key="1">
    <citation type="submission" date="2017-02" db="EMBL/GenBank/DDBJ databases">
        <authorList>
            <person name="Peterson S.W."/>
        </authorList>
    </citation>
    <scope>NUCLEOTIDE SEQUENCE [LARGE SCALE GENOMIC DNA]</scope>
    <source>
        <strain evidence="1 2">DSM 25262</strain>
    </source>
</reference>
<dbReference type="Pfam" id="PF14135">
    <property type="entry name" value="DUF4302"/>
    <property type="match status" value="1"/>
</dbReference>
<proteinExistence type="predicted"/>
<evidence type="ECO:0000313" key="2">
    <source>
        <dbReference type="Proteomes" id="UP000190961"/>
    </source>
</evidence>
<dbReference type="AlphaFoldDB" id="A0A1T5K532"/>